<proteinExistence type="predicted"/>
<sequence length="52" mass="5578">MKVAVNLRLPNGAEKTLVYGAKHVADAYTKAKEDHPTWEVIAVSVAGGEDVK</sequence>
<dbReference type="EMBL" id="BK015055">
    <property type="protein sequence ID" value="DAD89201.1"/>
    <property type="molecule type" value="Genomic_DNA"/>
</dbReference>
<protein>
    <submittedName>
        <fullName evidence="1">Uncharacterized protein</fullName>
    </submittedName>
</protein>
<reference evidence="1" key="1">
    <citation type="journal article" date="2021" name="Proc. Natl. Acad. Sci. U.S.A.">
        <title>A Catalog of Tens of Thousands of Viruses from Human Metagenomes Reveals Hidden Associations with Chronic Diseases.</title>
        <authorList>
            <person name="Tisza M.J."/>
            <person name="Buck C.B."/>
        </authorList>
    </citation>
    <scope>NUCLEOTIDE SEQUENCE</scope>
    <source>
        <strain evidence="1">Ct5Px37</strain>
    </source>
</reference>
<name>A0A8S5N3L5_9CAUD</name>
<accession>A0A8S5N3L5</accession>
<evidence type="ECO:0000313" key="1">
    <source>
        <dbReference type="EMBL" id="DAD89201.1"/>
    </source>
</evidence>
<organism evidence="1">
    <name type="scientific">Siphoviridae sp. ct5Px37</name>
    <dbReference type="NCBI Taxonomy" id="2826293"/>
    <lineage>
        <taxon>Viruses</taxon>
        <taxon>Duplodnaviria</taxon>
        <taxon>Heunggongvirae</taxon>
        <taxon>Uroviricota</taxon>
        <taxon>Caudoviricetes</taxon>
    </lineage>
</organism>